<evidence type="ECO:0000256" key="9">
    <source>
        <dbReference type="ARBA" id="ARBA00041103"/>
    </source>
</evidence>
<keyword evidence="13" id="KW-1185">Reference proteome</keyword>
<gene>
    <name evidence="12" type="ORF">AMS68_000992</name>
</gene>
<keyword evidence="7 11" id="KW-1133">Transmembrane helix</keyword>
<keyword evidence="8 11" id="KW-0472">Membrane</keyword>
<keyword evidence="6" id="KW-0256">Endoplasmic reticulum</keyword>
<protein>
    <recommendedName>
        <fullName evidence="9">UDP-galactose transporter homolog 1</fullName>
    </recommendedName>
</protein>
<dbReference type="GO" id="GO:0005459">
    <property type="term" value="F:UDP-galactose transmembrane transporter activity"/>
    <property type="evidence" value="ECO:0007669"/>
    <property type="project" value="TreeGrafter"/>
</dbReference>
<feature type="transmembrane region" description="Helical" evidence="11">
    <location>
        <begin position="78"/>
        <end position="100"/>
    </location>
</feature>
<dbReference type="GO" id="GO:0005460">
    <property type="term" value="F:UDP-glucose transmembrane transporter activity"/>
    <property type="evidence" value="ECO:0007669"/>
    <property type="project" value="TreeGrafter"/>
</dbReference>
<dbReference type="InterPro" id="IPR013657">
    <property type="entry name" value="SCL35B1-4/HUT1"/>
</dbReference>
<comment type="subcellular location">
    <subcellularLocation>
        <location evidence="1">Endoplasmic reticulum membrane</location>
        <topology evidence="1">Multi-pass membrane protein</topology>
    </subcellularLocation>
</comment>
<proteinExistence type="inferred from homology"/>
<keyword evidence="4" id="KW-0762">Sugar transport</keyword>
<feature type="region of interest" description="Disordered" evidence="10">
    <location>
        <begin position="1"/>
        <end position="32"/>
    </location>
</feature>
<evidence type="ECO:0000256" key="5">
    <source>
        <dbReference type="ARBA" id="ARBA00022692"/>
    </source>
</evidence>
<dbReference type="AlphaFoldDB" id="A0A6H0XLH2"/>
<evidence type="ECO:0000313" key="13">
    <source>
        <dbReference type="Proteomes" id="UP000503462"/>
    </source>
</evidence>
<keyword evidence="5 11" id="KW-0812">Transmembrane</keyword>
<dbReference type="GO" id="GO:0000139">
    <property type="term" value="C:Golgi membrane"/>
    <property type="evidence" value="ECO:0007669"/>
    <property type="project" value="TreeGrafter"/>
</dbReference>
<dbReference type="OrthoDB" id="1601at2759"/>
<evidence type="ECO:0000256" key="10">
    <source>
        <dbReference type="SAM" id="MobiDB-lite"/>
    </source>
</evidence>
<feature type="transmembrane region" description="Helical" evidence="11">
    <location>
        <begin position="202"/>
        <end position="223"/>
    </location>
</feature>
<evidence type="ECO:0000256" key="8">
    <source>
        <dbReference type="ARBA" id="ARBA00023136"/>
    </source>
</evidence>
<evidence type="ECO:0000256" key="1">
    <source>
        <dbReference type="ARBA" id="ARBA00004477"/>
    </source>
</evidence>
<dbReference type="SUPFAM" id="SSF103481">
    <property type="entry name" value="Multidrug resistance efflux transporter EmrE"/>
    <property type="match status" value="1"/>
</dbReference>
<comment type="similarity">
    <text evidence="2">Belongs to the nucleotide-sugar transporter family. SLC35B subfamily.</text>
</comment>
<keyword evidence="3" id="KW-0813">Transport</keyword>
<dbReference type="Proteomes" id="UP000503462">
    <property type="component" value="Chromosome 1"/>
</dbReference>
<feature type="transmembrane region" description="Helical" evidence="11">
    <location>
        <begin position="340"/>
        <end position="367"/>
    </location>
</feature>
<dbReference type="PANTHER" id="PTHR10778:SF10">
    <property type="entry name" value="SOLUTE CARRIER FAMILY 35 MEMBER B1"/>
    <property type="match status" value="1"/>
</dbReference>
<accession>A0A6H0XLH2</accession>
<evidence type="ECO:0000256" key="2">
    <source>
        <dbReference type="ARBA" id="ARBA00010694"/>
    </source>
</evidence>
<sequence length="386" mass="41416">MAGNNSVRQRQANGHASIPSKTTAQAAGSPDGTNSSSLVNLVICVGGIYASFLTWGVLQERITTTNYGTAAQREVFKYPVVMNTVQSFFAATLGYIYTIYSRRKSGSALPIIPEWSILAPLTLVAITSSLSSPFGYASLQYVDYITFILAKSCKLLPVMFLHVVLYRKKYPFSKYAVVALVTAGVAVFTLHESAGSKKKGSATGNSVYGLVLLSVNLLLDGLTNATQDNIHAKYKSFSGPQMMTALNTMSTILTSVYLLASPYLASTGMGDYLGMDLTKNAGELQGAIAFVQRHPSVGWDVLGFAACGAIGQVFIFQTLSIFGSLLLVTVTVTRKMLTMIISIVWFGHSLTLMQFLGIGLVFAGIGIEAQLSKREKAAKDAAKKKQ</sequence>
<dbReference type="Pfam" id="PF08449">
    <property type="entry name" value="UAA"/>
    <property type="match status" value="1"/>
</dbReference>
<evidence type="ECO:0000256" key="7">
    <source>
        <dbReference type="ARBA" id="ARBA00022989"/>
    </source>
</evidence>
<feature type="transmembrane region" description="Helical" evidence="11">
    <location>
        <begin position="38"/>
        <end position="58"/>
    </location>
</feature>
<feature type="transmembrane region" description="Helical" evidence="11">
    <location>
        <begin position="301"/>
        <end position="328"/>
    </location>
</feature>
<evidence type="ECO:0000313" key="12">
    <source>
        <dbReference type="EMBL" id="QIW95474.1"/>
    </source>
</evidence>
<feature type="transmembrane region" description="Helical" evidence="11">
    <location>
        <begin position="244"/>
        <end position="265"/>
    </location>
</feature>
<name>A0A6H0XLH2_9PEZI</name>
<evidence type="ECO:0000256" key="11">
    <source>
        <dbReference type="SAM" id="Phobius"/>
    </source>
</evidence>
<dbReference type="EMBL" id="CP051139">
    <property type="protein sequence ID" value="QIW95474.1"/>
    <property type="molecule type" value="Genomic_DNA"/>
</dbReference>
<feature type="transmembrane region" description="Helical" evidence="11">
    <location>
        <begin position="144"/>
        <end position="165"/>
    </location>
</feature>
<evidence type="ECO:0000256" key="3">
    <source>
        <dbReference type="ARBA" id="ARBA00022448"/>
    </source>
</evidence>
<evidence type="ECO:0000256" key="6">
    <source>
        <dbReference type="ARBA" id="ARBA00022824"/>
    </source>
</evidence>
<reference evidence="12 13" key="1">
    <citation type="journal article" date="2016" name="Sci. Rep.">
        <title>Peltaster fructicola genome reveals evolution from an invasive phytopathogen to an ectophytic parasite.</title>
        <authorList>
            <person name="Xu C."/>
            <person name="Chen H."/>
            <person name="Gleason M.L."/>
            <person name="Xu J.R."/>
            <person name="Liu H."/>
            <person name="Zhang R."/>
            <person name="Sun G."/>
        </authorList>
    </citation>
    <scope>NUCLEOTIDE SEQUENCE [LARGE SCALE GENOMIC DNA]</scope>
    <source>
        <strain evidence="12 13">LNHT1506</strain>
    </source>
</reference>
<dbReference type="GO" id="GO:0005789">
    <property type="term" value="C:endoplasmic reticulum membrane"/>
    <property type="evidence" value="ECO:0007669"/>
    <property type="project" value="UniProtKB-SubCell"/>
</dbReference>
<dbReference type="InterPro" id="IPR037185">
    <property type="entry name" value="EmrE-like"/>
</dbReference>
<evidence type="ECO:0000256" key="4">
    <source>
        <dbReference type="ARBA" id="ARBA00022597"/>
    </source>
</evidence>
<dbReference type="PANTHER" id="PTHR10778">
    <property type="entry name" value="SOLUTE CARRIER FAMILY 35 MEMBER B"/>
    <property type="match status" value="1"/>
</dbReference>
<feature type="transmembrane region" description="Helical" evidence="11">
    <location>
        <begin position="172"/>
        <end position="190"/>
    </location>
</feature>
<feature type="transmembrane region" description="Helical" evidence="11">
    <location>
        <begin position="112"/>
        <end position="132"/>
    </location>
</feature>
<organism evidence="12 13">
    <name type="scientific">Peltaster fructicola</name>
    <dbReference type="NCBI Taxonomy" id="286661"/>
    <lineage>
        <taxon>Eukaryota</taxon>
        <taxon>Fungi</taxon>
        <taxon>Dikarya</taxon>
        <taxon>Ascomycota</taxon>
        <taxon>Pezizomycotina</taxon>
        <taxon>Dothideomycetes</taxon>
        <taxon>Dothideomycetes incertae sedis</taxon>
        <taxon>Peltaster</taxon>
    </lineage>
</organism>